<name>A0A5C6NN16_9TELE</name>
<dbReference type="EMBL" id="RHFK02000011">
    <property type="protein sequence ID" value="TWW68563.1"/>
    <property type="molecule type" value="Genomic_DNA"/>
</dbReference>
<dbReference type="AlphaFoldDB" id="A0A5C6NN16"/>
<proteinExistence type="predicted"/>
<dbReference type="Gene3D" id="3.40.30.10">
    <property type="entry name" value="Glutaredoxin"/>
    <property type="match status" value="1"/>
</dbReference>
<feature type="non-terminal residue" evidence="2">
    <location>
        <position position="1"/>
    </location>
</feature>
<reference evidence="2 3" key="1">
    <citation type="submission" date="2019-04" db="EMBL/GenBank/DDBJ databases">
        <title>Chromosome genome assembly for Takifugu flavidus.</title>
        <authorList>
            <person name="Xiao S."/>
        </authorList>
    </citation>
    <scope>NUCLEOTIDE SEQUENCE [LARGE SCALE GENOMIC DNA]</scope>
    <source>
        <strain evidence="2">HTHZ2018</strain>
        <tissue evidence="2">Muscle</tissue>
    </source>
</reference>
<keyword evidence="3" id="KW-1185">Reference proteome</keyword>
<gene>
    <name evidence="2" type="ORF">D4764_19G0003610</name>
</gene>
<accession>A0A5C6NN16</accession>
<organism evidence="2 3">
    <name type="scientific">Takifugu flavidus</name>
    <name type="common">sansaifugu</name>
    <dbReference type="NCBI Taxonomy" id="433684"/>
    <lineage>
        <taxon>Eukaryota</taxon>
        <taxon>Metazoa</taxon>
        <taxon>Chordata</taxon>
        <taxon>Craniata</taxon>
        <taxon>Vertebrata</taxon>
        <taxon>Euteleostomi</taxon>
        <taxon>Actinopterygii</taxon>
        <taxon>Neopterygii</taxon>
        <taxon>Teleostei</taxon>
        <taxon>Neoteleostei</taxon>
        <taxon>Acanthomorphata</taxon>
        <taxon>Eupercaria</taxon>
        <taxon>Tetraodontiformes</taxon>
        <taxon>Tetradontoidea</taxon>
        <taxon>Tetraodontidae</taxon>
        <taxon>Takifugu</taxon>
    </lineage>
</organism>
<sequence length="207" mass="22999">TEWDSFLEDVDRRLQAAAQPPSGGSNAGHLSPETQVSDGRTGKRATLGDYLDQGQKLLLVLIRHFGLEGAQIWLEQTGCAFDIVLDPQRTIYRTFGLGSSYADVLRFDCLLQYSEYEAEGRSFPDVPSRLLEDIYQDHFLLDVPVLGAGSSRAPWVVEPLDNNVLIFQMGGDFLLDEAGTVLFSHRCRTPLDRPSVQDVLQAADVRV</sequence>
<evidence type="ECO:0000313" key="3">
    <source>
        <dbReference type="Proteomes" id="UP000324091"/>
    </source>
</evidence>
<dbReference type="Proteomes" id="UP000324091">
    <property type="component" value="Chromosome 19"/>
</dbReference>
<dbReference type="Pfam" id="PF13911">
    <property type="entry name" value="AhpC-TSA_2"/>
    <property type="match status" value="1"/>
</dbReference>
<dbReference type="InterPro" id="IPR032801">
    <property type="entry name" value="PXL2A/B/C"/>
</dbReference>
<comment type="caution">
    <text evidence="2">The sequence shown here is derived from an EMBL/GenBank/DDBJ whole genome shotgun (WGS) entry which is preliminary data.</text>
</comment>
<feature type="region of interest" description="Disordered" evidence="1">
    <location>
        <begin position="17"/>
        <end position="41"/>
    </location>
</feature>
<evidence type="ECO:0000256" key="1">
    <source>
        <dbReference type="SAM" id="MobiDB-lite"/>
    </source>
</evidence>
<evidence type="ECO:0000313" key="2">
    <source>
        <dbReference type="EMBL" id="TWW68563.1"/>
    </source>
</evidence>
<protein>
    <submittedName>
        <fullName evidence="2">Uncharacterized protein</fullName>
    </submittedName>
</protein>